<feature type="transmembrane region" description="Helical" evidence="11">
    <location>
        <begin position="6"/>
        <end position="24"/>
    </location>
</feature>
<accession>A0A926NL05</accession>
<dbReference type="InterPro" id="IPR037682">
    <property type="entry name" value="TonB_C"/>
</dbReference>
<dbReference type="InterPro" id="IPR023997">
    <property type="entry name" value="TonB-dep_OMP_SusC/RagA_CS"/>
</dbReference>
<reference evidence="13" key="1">
    <citation type="submission" date="2020-09" db="EMBL/GenBank/DDBJ databases">
        <title>Novel species of Mucilaginibacter isolated from a glacier on the Tibetan Plateau.</title>
        <authorList>
            <person name="Liu Q."/>
            <person name="Xin Y.-H."/>
        </authorList>
    </citation>
    <scope>NUCLEOTIDE SEQUENCE</scope>
    <source>
        <strain evidence="13">ZB1P21</strain>
    </source>
</reference>
<keyword evidence="3 10" id="KW-0813">Transport</keyword>
<evidence type="ECO:0000313" key="14">
    <source>
        <dbReference type="Proteomes" id="UP000619078"/>
    </source>
</evidence>
<dbReference type="InterPro" id="IPR037066">
    <property type="entry name" value="Plug_dom_sf"/>
</dbReference>
<evidence type="ECO:0000256" key="1">
    <source>
        <dbReference type="ARBA" id="ARBA00004383"/>
    </source>
</evidence>
<dbReference type="NCBIfam" id="TIGR01352">
    <property type="entry name" value="tonB_Cterm"/>
    <property type="match status" value="2"/>
</dbReference>
<dbReference type="Pfam" id="PF07715">
    <property type="entry name" value="Plug"/>
    <property type="match status" value="1"/>
</dbReference>
<dbReference type="Pfam" id="PF03544">
    <property type="entry name" value="TonB_C"/>
    <property type="match status" value="2"/>
</dbReference>
<keyword evidence="5" id="KW-0997">Cell inner membrane</keyword>
<evidence type="ECO:0000256" key="8">
    <source>
        <dbReference type="ARBA" id="ARBA00022989"/>
    </source>
</evidence>
<keyword evidence="14" id="KW-1185">Reference proteome</keyword>
<dbReference type="AlphaFoldDB" id="A0A926NL05"/>
<dbReference type="InterPro" id="IPR008756">
    <property type="entry name" value="Peptidase_M56"/>
</dbReference>
<dbReference type="InterPro" id="IPR051045">
    <property type="entry name" value="TonB-dependent_transducer"/>
</dbReference>
<dbReference type="EMBL" id="JACWMX010000005">
    <property type="protein sequence ID" value="MBD1394019.1"/>
    <property type="molecule type" value="Genomic_DNA"/>
</dbReference>
<dbReference type="GO" id="GO:0009279">
    <property type="term" value="C:cell outer membrane"/>
    <property type="evidence" value="ECO:0007669"/>
    <property type="project" value="UniProtKB-SubCell"/>
</dbReference>
<dbReference type="InterPro" id="IPR039426">
    <property type="entry name" value="TonB-dep_rcpt-like"/>
</dbReference>
<evidence type="ECO:0000256" key="5">
    <source>
        <dbReference type="ARBA" id="ARBA00022519"/>
    </source>
</evidence>
<dbReference type="InterPro" id="IPR006260">
    <property type="entry name" value="TonB/TolA_C"/>
</dbReference>
<dbReference type="PROSITE" id="PS52016">
    <property type="entry name" value="TONB_DEPENDENT_REC_3"/>
    <property type="match status" value="1"/>
</dbReference>
<dbReference type="GO" id="GO:0098797">
    <property type="term" value="C:plasma membrane protein complex"/>
    <property type="evidence" value="ECO:0007669"/>
    <property type="project" value="TreeGrafter"/>
</dbReference>
<keyword evidence="10" id="KW-1134">Transmembrane beta strand</keyword>
<dbReference type="GO" id="GO:0015031">
    <property type="term" value="P:protein transport"/>
    <property type="evidence" value="ECO:0007669"/>
    <property type="project" value="UniProtKB-KW"/>
</dbReference>
<dbReference type="RefSeq" id="WP_191163765.1">
    <property type="nucleotide sequence ID" value="NZ_JACWMX010000005.1"/>
</dbReference>
<dbReference type="PANTHER" id="PTHR33446:SF2">
    <property type="entry name" value="PROTEIN TONB"/>
    <property type="match status" value="1"/>
</dbReference>
<name>A0A926NL05_9SPHI</name>
<evidence type="ECO:0000256" key="7">
    <source>
        <dbReference type="ARBA" id="ARBA00022927"/>
    </source>
</evidence>
<evidence type="ECO:0000313" key="13">
    <source>
        <dbReference type="EMBL" id="MBD1394019.1"/>
    </source>
</evidence>
<comment type="subcellular location">
    <subcellularLocation>
        <location evidence="1">Cell inner membrane</location>
        <topology evidence="1">Single-pass membrane protein</topology>
        <orientation evidence="1">Periplasmic side</orientation>
    </subcellularLocation>
    <subcellularLocation>
        <location evidence="10">Cell outer membrane</location>
        <topology evidence="10">Multi-pass membrane protein</topology>
    </subcellularLocation>
</comment>
<organism evidence="13 14">
    <name type="scientific">Mucilaginibacter glaciei</name>
    <dbReference type="NCBI Taxonomy" id="2772109"/>
    <lineage>
        <taxon>Bacteria</taxon>
        <taxon>Pseudomonadati</taxon>
        <taxon>Bacteroidota</taxon>
        <taxon>Sphingobacteriia</taxon>
        <taxon>Sphingobacteriales</taxon>
        <taxon>Sphingobacteriaceae</taxon>
        <taxon>Mucilaginibacter</taxon>
    </lineage>
</organism>
<keyword evidence="9 10" id="KW-0472">Membrane</keyword>
<dbReference type="Proteomes" id="UP000619078">
    <property type="component" value="Unassembled WGS sequence"/>
</dbReference>
<dbReference type="SUPFAM" id="SSF56935">
    <property type="entry name" value="Porins"/>
    <property type="match status" value="1"/>
</dbReference>
<protein>
    <submittedName>
        <fullName evidence="13">TonB family protein</fullName>
    </submittedName>
</protein>
<evidence type="ECO:0000259" key="12">
    <source>
        <dbReference type="PROSITE" id="PS52015"/>
    </source>
</evidence>
<feature type="domain" description="TonB C-terminal" evidence="12">
    <location>
        <begin position="355"/>
        <end position="451"/>
    </location>
</feature>
<evidence type="ECO:0000256" key="3">
    <source>
        <dbReference type="ARBA" id="ARBA00022448"/>
    </source>
</evidence>
<gene>
    <name evidence="13" type="ORF">IDJ76_12995</name>
</gene>
<keyword evidence="4" id="KW-1003">Cell membrane</keyword>
<evidence type="ECO:0000256" key="2">
    <source>
        <dbReference type="ARBA" id="ARBA00006555"/>
    </source>
</evidence>
<keyword evidence="6 10" id="KW-0812">Transmembrane</keyword>
<dbReference type="Gene3D" id="2.170.130.10">
    <property type="entry name" value="TonB-dependent receptor, plug domain"/>
    <property type="match status" value="1"/>
</dbReference>
<dbReference type="InterPro" id="IPR012910">
    <property type="entry name" value="Plug_dom"/>
</dbReference>
<feature type="domain" description="TonB C-terminal" evidence="12">
    <location>
        <begin position="487"/>
        <end position="583"/>
    </location>
</feature>
<sequence>MTWWHYLLLVNLYLVLFFGFYALLLRRETFFQLNRIYLIGSALLSFFIPLIQAQWVKDLFITRQVQSTIYSTTAPDMIVTFAPLKNNPVTVGEIITLLYAAGAALLAFRLIWQLFEVKKMISRPSKGAYSFFKTVKIQDDIASNPIIYKHEEVHARQWHSADVLLIEAVMIINWFNPVVYLYRFAIKNIHEFIADRQALQTGTNKADYALLLLSQTFSSPVHNLVNPFFNHSLLKQRIMMLQKNKSQRIKLAKYGLSAPLFILMLVLSSATISDSKAINTINKKTDAVFAKPATIIIEEPVAASPTISLEATIPKNAFGKSEFKAPELVKTDMADTTLDKGKVYTAVDHLPGFIGGDNAFGQYLGRNIRYPKDAREKNIQGRVIAKFIVEPDGKLTNIRIVRGIGYGCDEETIRVLNLSPKWKPGTQKGKAVRVEYAVPVQFALEKTTVITYTPKKGDKLLPPTSAMIAENKTEVFTAVEHSPVFPGGDKAFGQYLAKSVRYPAKARENKIQGRVIVTFIVEEDGAITNARVVRGIGGGADEEALRIISASPKWVAGVQNGHNVRVQYTVPINFALAQTESKIGAIKINRNDDVESITYKPTDSTKQTVRIRGNDLSINPPLYILDGKEITDLTLVKPDDIQSISVLKDKSATALYGFKGINGVVLVQTKAAKLIKK</sequence>
<evidence type="ECO:0000256" key="11">
    <source>
        <dbReference type="SAM" id="Phobius"/>
    </source>
</evidence>
<dbReference type="SUPFAM" id="SSF74653">
    <property type="entry name" value="TolA/TonB C-terminal domain"/>
    <property type="match status" value="2"/>
</dbReference>
<proteinExistence type="inferred from homology"/>
<dbReference type="NCBIfam" id="TIGR04057">
    <property type="entry name" value="SusC_RagA_signa"/>
    <property type="match status" value="1"/>
</dbReference>
<evidence type="ECO:0000256" key="9">
    <source>
        <dbReference type="ARBA" id="ARBA00023136"/>
    </source>
</evidence>
<keyword evidence="8 11" id="KW-1133">Transmembrane helix</keyword>
<evidence type="ECO:0000256" key="6">
    <source>
        <dbReference type="ARBA" id="ARBA00022692"/>
    </source>
</evidence>
<comment type="caution">
    <text evidence="13">The sequence shown here is derived from an EMBL/GenBank/DDBJ whole genome shotgun (WGS) entry which is preliminary data.</text>
</comment>
<dbReference type="PROSITE" id="PS52015">
    <property type="entry name" value="TONB_CTD"/>
    <property type="match status" value="2"/>
</dbReference>
<feature type="transmembrane region" description="Helical" evidence="11">
    <location>
        <begin position="251"/>
        <end position="272"/>
    </location>
</feature>
<dbReference type="Gene3D" id="3.30.1150.10">
    <property type="match status" value="2"/>
</dbReference>
<comment type="similarity">
    <text evidence="10">Belongs to the TonB-dependent receptor family.</text>
</comment>
<dbReference type="Pfam" id="PF05569">
    <property type="entry name" value="Peptidase_M56"/>
    <property type="match status" value="1"/>
</dbReference>
<dbReference type="GO" id="GO:0031992">
    <property type="term" value="F:energy transducer activity"/>
    <property type="evidence" value="ECO:0007669"/>
    <property type="project" value="TreeGrafter"/>
</dbReference>
<keyword evidence="7" id="KW-0653">Protein transport</keyword>
<evidence type="ECO:0000256" key="10">
    <source>
        <dbReference type="PROSITE-ProRule" id="PRU01360"/>
    </source>
</evidence>
<feature type="transmembrane region" description="Helical" evidence="11">
    <location>
        <begin position="36"/>
        <end position="55"/>
    </location>
</feature>
<evidence type="ECO:0000256" key="4">
    <source>
        <dbReference type="ARBA" id="ARBA00022475"/>
    </source>
</evidence>
<comment type="similarity">
    <text evidence="2">Belongs to the TonB family.</text>
</comment>
<dbReference type="PANTHER" id="PTHR33446">
    <property type="entry name" value="PROTEIN TONB-RELATED"/>
    <property type="match status" value="1"/>
</dbReference>
<keyword evidence="10" id="KW-0998">Cell outer membrane</keyword>
<feature type="transmembrane region" description="Helical" evidence="11">
    <location>
        <begin position="94"/>
        <end position="115"/>
    </location>
</feature>
<dbReference type="GO" id="GO:0055085">
    <property type="term" value="P:transmembrane transport"/>
    <property type="evidence" value="ECO:0007669"/>
    <property type="project" value="InterPro"/>
</dbReference>